<dbReference type="PANTHER" id="PTHR13326:SF21">
    <property type="entry name" value="PSEUDOURIDYLATE SYNTHASE PUS7L"/>
    <property type="match status" value="1"/>
</dbReference>
<dbReference type="PROSITE" id="PS50984">
    <property type="entry name" value="TRUD"/>
    <property type="match status" value="1"/>
</dbReference>
<name>A0A8J7WC09_9EURY</name>
<protein>
    <recommendedName>
        <fullName evidence="3">Probable tRNA pseudouridine synthase D</fullName>
        <ecNumber evidence="3">5.4.99.27</ecNumber>
    </recommendedName>
    <alternativeName>
        <fullName evidence="3">tRNA pseudouridine(13) synthase</fullName>
    </alternativeName>
    <alternativeName>
        <fullName evidence="3">tRNA pseudouridylate synthase D</fullName>
    </alternativeName>
    <alternativeName>
        <fullName evidence="3">tRNA-uridine isomerase D</fullName>
    </alternativeName>
</protein>
<dbReference type="RefSeq" id="WP_211531736.1">
    <property type="nucleotide sequence ID" value="NZ_JWHL01000028.1"/>
</dbReference>
<feature type="domain" description="TRUD" evidence="4">
    <location>
        <begin position="161"/>
        <end position="381"/>
    </location>
</feature>
<dbReference type="InterPro" id="IPR020103">
    <property type="entry name" value="PsdUridine_synth_cat_dom_sf"/>
</dbReference>
<dbReference type="InterPro" id="IPR011760">
    <property type="entry name" value="PsdUridine_synth_TruD_insert"/>
</dbReference>
<evidence type="ECO:0000259" key="4">
    <source>
        <dbReference type="PROSITE" id="PS50984"/>
    </source>
</evidence>
<dbReference type="Gene3D" id="1.10.1510.30">
    <property type="match status" value="1"/>
</dbReference>
<dbReference type="Gene3D" id="3.30.70.3160">
    <property type="match status" value="1"/>
</dbReference>
<proteinExistence type="inferred from homology"/>
<evidence type="ECO:0000256" key="1">
    <source>
        <dbReference type="ARBA" id="ARBA00007953"/>
    </source>
</evidence>
<reference evidence="5" key="1">
    <citation type="submission" date="2014-12" db="EMBL/GenBank/DDBJ databases">
        <authorList>
            <person name="Huang H.-H."/>
            <person name="Chen S.-C."/>
            <person name="Lai M.-C."/>
        </authorList>
    </citation>
    <scope>NUCLEOTIDE SEQUENCE</scope>
    <source>
        <strain evidence="5">K1F9705b</strain>
    </source>
</reference>
<dbReference type="PIRSF" id="PIRSF037016">
    <property type="entry name" value="Pseudouridin_synth_euk_prd"/>
    <property type="match status" value="1"/>
</dbReference>
<dbReference type="InterPro" id="IPR001656">
    <property type="entry name" value="PsdUridine_synth_TruD"/>
</dbReference>
<dbReference type="GO" id="GO:0003723">
    <property type="term" value="F:RNA binding"/>
    <property type="evidence" value="ECO:0007669"/>
    <property type="project" value="InterPro"/>
</dbReference>
<dbReference type="NCBIfam" id="TIGR00094">
    <property type="entry name" value="tRNA_TruD_broad"/>
    <property type="match status" value="1"/>
</dbReference>
<dbReference type="GO" id="GO:0160150">
    <property type="term" value="F:tRNA pseudouridine(13) synthase activity"/>
    <property type="evidence" value="ECO:0007669"/>
    <property type="project" value="UniProtKB-EC"/>
</dbReference>
<dbReference type="HAMAP" id="MF_01082">
    <property type="entry name" value="TruD"/>
    <property type="match status" value="1"/>
</dbReference>
<keyword evidence="3" id="KW-0819">tRNA processing</keyword>
<comment type="caution">
    <text evidence="5">The sequence shown here is derived from an EMBL/GenBank/DDBJ whole genome shotgun (WGS) entry which is preliminary data.</text>
</comment>
<comment type="function">
    <text evidence="3">Could be responsible for synthesis of pseudouridine from uracil-13 in transfer RNAs.</text>
</comment>
<keyword evidence="2 3" id="KW-0413">Isomerase</keyword>
<comment type="catalytic activity">
    <reaction evidence="3">
        <text>uridine(13) in tRNA = pseudouridine(13) in tRNA</text>
        <dbReference type="Rhea" id="RHEA:42540"/>
        <dbReference type="Rhea" id="RHEA-COMP:10105"/>
        <dbReference type="Rhea" id="RHEA-COMP:10106"/>
        <dbReference type="ChEBI" id="CHEBI:65314"/>
        <dbReference type="ChEBI" id="CHEBI:65315"/>
        <dbReference type="EC" id="5.4.99.27"/>
    </reaction>
</comment>
<dbReference type="SUPFAM" id="SSF55120">
    <property type="entry name" value="Pseudouridine synthase"/>
    <property type="match status" value="1"/>
</dbReference>
<dbReference type="Pfam" id="PF01142">
    <property type="entry name" value="TruD"/>
    <property type="match status" value="1"/>
</dbReference>
<dbReference type="Proteomes" id="UP000730161">
    <property type="component" value="Unassembled WGS sequence"/>
</dbReference>
<organism evidence="5 6">
    <name type="scientific">Methanocalculus chunghsingensis</name>
    <dbReference type="NCBI Taxonomy" id="156457"/>
    <lineage>
        <taxon>Archaea</taxon>
        <taxon>Methanobacteriati</taxon>
        <taxon>Methanobacteriota</taxon>
        <taxon>Stenosarchaea group</taxon>
        <taxon>Methanomicrobia</taxon>
        <taxon>Methanomicrobiales</taxon>
        <taxon>Methanocalculaceae</taxon>
        <taxon>Methanocalculus</taxon>
    </lineage>
</organism>
<gene>
    <name evidence="3" type="primary">truD</name>
    <name evidence="5" type="ORF">RJ53_11010</name>
</gene>
<dbReference type="EC" id="5.4.99.27" evidence="3"/>
<sequence length="421" mass="46535">MKPSPYPLERELEMRYYADDYPGIGGVLRTTPEDFVVDEIPIDFTGSGPYLICKVTRRSWEHQHAIHEISKRLGISRKRIGWAGTKDRNAVASHYISLYKIDAEAVDRVSLKDITIEPIGQHQFGLGLGDLKGNRFAITIRGCQEENLGFIPGISETVHHGIPNYFGLQRFGAQKPVTHTVGLSILKGGYKEAVDLYIGEAFPNESDEVKEARRAFVSTGDAREALHALPVRLGFERAMLDHLSKHQDDYEGALRTLPPKLLSMFVSAWQSYLFNAALSERFDRGLSLDEPEAGDTLIYTNGRSDRVTEKNLPIARHHLKRGRAVIAAFVPGSSSLQSPGPMEECMIRRSEEAGVDPSAFRDAAAFVGCAFDGASRAIALKTEIASEITGDAVILRFSLPPGQYATSVCREFMKGDPLTLV</sequence>
<keyword evidence="6" id="KW-1185">Reference proteome</keyword>
<dbReference type="PANTHER" id="PTHR13326">
    <property type="entry name" value="TRNA PSEUDOURIDINE SYNTHASE D"/>
    <property type="match status" value="1"/>
</dbReference>
<dbReference type="AlphaFoldDB" id="A0A8J7WC09"/>
<evidence type="ECO:0000256" key="2">
    <source>
        <dbReference type="ARBA" id="ARBA00023235"/>
    </source>
</evidence>
<feature type="active site" description="Nucleophile" evidence="3">
    <location>
        <position position="87"/>
    </location>
</feature>
<evidence type="ECO:0000256" key="3">
    <source>
        <dbReference type="HAMAP-Rule" id="MF_01082"/>
    </source>
</evidence>
<dbReference type="Gene3D" id="3.30.2350.20">
    <property type="entry name" value="TruD, catalytic domain"/>
    <property type="match status" value="1"/>
</dbReference>
<dbReference type="InterPro" id="IPR042214">
    <property type="entry name" value="TruD_catalytic"/>
</dbReference>
<dbReference type="GO" id="GO:0031119">
    <property type="term" value="P:tRNA pseudouridine synthesis"/>
    <property type="evidence" value="ECO:0007669"/>
    <property type="project" value="UniProtKB-UniRule"/>
</dbReference>
<dbReference type="EMBL" id="JWHL01000028">
    <property type="protein sequence ID" value="MBR1369978.1"/>
    <property type="molecule type" value="Genomic_DNA"/>
</dbReference>
<accession>A0A8J7WC09</accession>
<dbReference type="OrthoDB" id="1798at2157"/>
<evidence type="ECO:0000313" key="6">
    <source>
        <dbReference type="Proteomes" id="UP000730161"/>
    </source>
</evidence>
<comment type="similarity">
    <text evidence="1 3">Belongs to the pseudouridine synthase TruD family.</text>
</comment>
<evidence type="ECO:0000313" key="5">
    <source>
        <dbReference type="EMBL" id="MBR1369978.1"/>
    </source>
</evidence>